<dbReference type="SMART" id="SM00871">
    <property type="entry name" value="AraC_E_bind"/>
    <property type="match status" value="1"/>
</dbReference>
<dbReference type="Pfam" id="PF14526">
    <property type="entry name" value="Cass2"/>
    <property type="match status" value="1"/>
</dbReference>
<comment type="caution">
    <text evidence="2">The sequence shown here is derived from an EMBL/GenBank/DDBJ whole genome shotgun (WGS) entry which is preliminary data.</text>
</comment>
<proteinExistence type="predicted"/>
<evidence type="ECO:0000313" key="3">
    <source>
        <dbReference type="Proteomes" id="UP001519272"/>
    </source>
</evidence>
<accession>A0ABS4FTN4</accession>
<feature type="domain" description="AraC effector-binding" evidence="1">
    <location>
        <begin position="3"/>
        <end position="159"/>
    </location>
</feature>
<name>A0ABS4FTN4_9BACL</name>
<keyword evidence="3" id="KW-1185">Reference proteome</keyword>
<dbReference type="EMBL" id="JAGGKG010000011">
    <property type="protein sequence ID" value="MBP1905922.1"/>
    <property type="molecule type" value="Genomic_DNA"/>
</dbReference>
<dbReference type="InterPro" id="IPR029441">
    <property type="entry name" value="Cass2"/>
</dbReference>
<dbReference type="Proteomes" id="UP001519272">
    <property type="component" value="Unassembled WGS sequence"/>
</dbReference>
<evidence type="ECO:0000313" key="2">
    <source>
        <dbReference type="EMBL" id="MBP1905922.1"/>
    </source>
</evidence>
<dbReference type="Gene3D" id="3.20.80.10">
    <property type="entry name" value="Regulatory factor, effector binding domain"/>
    <property type="match status" value="1"/>
</dbReference>
<sequence>MMVKIDIIVKPQFTVIGQMGQGLASNSAIWIPPLWQEANSRFSEISHLAKMTSEGLIAGIWGAMSDVNEKFERWATEGKYLAGCEVLDDAEAPDGWVKWVIPSFKYIVVKCNQASYKEIFNHILEAYFPHHEYTLAGAVQEFYQPQDQNGELSLLFPIEKL</sequence>
<protein>
    <submittedName>
        <fullName evidence="2">Transcriptional regulator YdeE</fullName>
    </submittedName>
</protein>
<dbReference type="SUPFAM" id="SSF55136">
    <property type="entry name" value="Probable bacterial effector-binding domain"/>
    <property type="match status" value="1"/>
</dbReference>
<reference evidence="2 3" key="1">
    <citation type="submission" date="2021-03" db="EMBL/GenBank/DDBJ databases">
        <title>Genomic Encyclopedia of Type Strains, Phase IV (KMG-IV): sequencing the most valuable type-strain genomes for metagenomic binning, comparative biology and taxonomic classification.</title>
        <authorList>
            <person name="Goeker M."/>
        </authorList>
    </citation>
    <scope>NUCLEOTIDE SEQUENCE [LARGE SCALE GENOMIC DNA]</scope>
    <source>
        <strain evidence="2 3">DSM 14349</strain>
    </source>
</reference>
<organism evidence="2 3">
    <name type="scientific">Paenibacillus turicensis</name>
    <dbReference type="NCBI Taxonomy" id="160487"/>
    <lineage>
        <taxon>Bacteria</taxon>
        <taxon>Bacillati</taxon>
        <taxon>Bacillota</taxon>
        <taxon>Bacilli</taxon>
        <taxon>Bacillales</taxon>
        <taxon>Paenibacillaceae</taxon>
        <taxon>Paenibacillus</taxon>
    </lineage>
</organism>
<dbReference type="InterPro" id="IPR011256">
    <property type="entry name" value="Reg_factor_effector_dom_sf"/>
</dbReference>
<dbReference type="InterPro" id="IPR010499">
    <property type="entry name" value="AraC_E-bd"/>
</dbReference>
<gene>
    <name evidence="2" type="ORF">J2Z32_002570</name>
</gene>
<evidence type="ECO:0000259" key="1">
    <source>
        <dbReference type="SMART" id="SM00871"/>
    </source>
</evidence>